<dbReference type="AlphaFoldDB" id="A0A2P2LFA9"/>
<evidence type="ECO:0000313" key="2">
    <source>
        <dbReference type="EMBL" id="MBX16655.1"/>
    </source>
</evidence>
<accession>A0A2P2LFA9</accession>
<keyword evidence="1" id="KW-1133">Transmembrane helix</keyword>
<reference evidence="2" key="1">
    <citation type="submission" date="2018-02" db="EMBL/GenBank/DDBJ databases">
        <title>Rhizophora mucronata_Transcriptome.</title>
        <authorList>
            <person name="Meera S.P."/>
            <person name="Sreeshan A."/>
            <person name="Augustine A."/>
        </authorList>
    </citation>
    <scope>NUCLEOTIDE SEQUENCE</scope>
    <source>
        <tissue evidence="2">Leaf</tissue>
    </source>
</reference>
<protein>
    <submittedName>
        <fullName evidence="2">Uncharacterized protein</fullName>
    </submittedName>
</protein>
<proteinExistence type="predicted"/>
<sequence>MLDSPQVSLFPPPFFFFVFAVDLMESIRALVSGFQTSLIICPILHIFPLLSARNHYFFCCEICLAVYN</sequence>
<dbReference type="EMBL" id="GGEC01036171">
    <property type="protein sequence ID" value="MBX16655.1"/>
    <property type="molecule type" value="Transcribed_RNA"/>
</dbReference>
<keyword evidence="1" id="KW-0812">Transmembrane</keyword>
<evidence type="ECO:0000256" key="1">
    <source>
        <dbReference type="SAM" id="Phobius"/>
    </source>
</evidence>
<keyword evidence="1" id="KW-0472">Membrane</keyword>
<feature type="transmembrane region" description="Helical" evidence="1">
    <location>
        <begin position="30"/>
        <end position="50"/>
    </location>
</feature>
<organism evidence="2">
    <name type="scientific">Rhizophora mucronata</name>
    <name type="common">Asiatic mangrove</name>
    <dbReference type="NCBI Taxonomy" id="61149"/>
    <lineage>
        <taxon>Eukaryota</taxon>
        <taxon>Viridiplantae</taxon>
        <taxon>Streptophyta</taxon>
        <taxon>Embryophyta</taxon>
        <taxon>Tracheophyta</taxon>
        <taxon>Spermatophyta</taxon>
        <taxon>Magnoliopsida</taxon>
        <taxon>eudicotyledons</taxon>
        <taxon>Gunneridae</taxon>
        <taxon>Pentapetalae</taxon>
        <taxon>rosids</taxon>
        <taxon>fabids</taxon>
        <taxon>Malpighiales</taxon>
        <taxon>Rhizophoraceae</taxon>
        <taxon>Rhizophora</taxon>
    </lineage>
</organism>
<name>A0A2P2LFA9_RHIMU</name>